<dbReference type="Proteomes" id="UP001151287">
    <property type="component" value="Unassembled WGS sequence"/>
</dbReference>
<dbReference type="AlphaFoldDB" id="A0A9Q0HRE2"/>
<dbReference type="PANTHER" id="PTHR18829">
    <property type="entry name" value="PROTEIN YAE1 HOMOLOG"/>
    <property type="match status" value="1"/>
</dbReference>
<feature type="compositionally biased region" description="Polar residues" evidence="5">
    <location>
        <begin position="34"/>
        <end position="51"/>
    </location>
</feature>
<dbReference type="PANTHER" id="PTHR18829:SF0">
    <property type="entry name" value="PROTEIN YAE1 HOMOLOG"/>
    <property type="match status" value="1"/>
</dbReference>
<comment type="subcellular location">
    <subcellularLocation>
        <location evidence="2">Cytoplasm</location>
    </subcellularLocation>
    <subcellularLocation>
        <location evidence="1">Nucleus</location>
    </subcellularLocation>
</comment>
<evidence type="ECO:0000313" key="8">
    <source>
        <dbReference type="Proteomes" id="UP001151287"/>
    </source>
</evidence>
<feature type="domain" description="Essential protein Yae1 N-terminal" evidence="6">
    <location>
        <begin position="94"/>
        <end position="131"/>
    </location>
</feature>
<dbReference type="GO" id="GO:0005737">
    <property type="term" value="C:cytoplasm"/>
    <property type="evidence" value="ECO:0007669"/>
    <property type="project" value="UniProtKB-SubCell"/>
</dbReference>
<evidence type="ECO:0000256" key="2">
    <source>
        <dbReference type="ARBA" id="ARBA00004496"/>
    </source>
</evidence>
<evidence type="ECO:0000256" key="3">
    <source>
        <dbReference type="ARBA" id="ARBA00022490"/>
    </source>
</evidence>
<organism evidence="7 8">
    <name type="scientific">Rhynchospora breviuscula</name>
    <dbReference type="NCBI Taxonomy" id="2022672"/>
    <lineage>
        <taxon>Eukaryota</taxon>
        <taxon>Viridiplantae</taxon>
        <taxon>Streptophyta</taxon>
        <taxon>Embryophyta</taxon>
        <taxon>Tracheophyta</taxon>
        <taxon>Spermatophyta</taxon>
        <taxon>Magnoliopsida</taxon>
        <taxon>Liliopsida</taxon>
        <taxon>Poales</taxon>
        <taxon>Cyperaceae</taxon>
        <taxon>Cyperoideae</taxon>
        <taxon>Rhynchosporeae</taxon>
        <taxon>Rhynchospora</taxon>
    </lineage>
</organism>
<feature type="compositionally biased region" description="Acidic residues" evidence="5">
    <location>
        <begin position="60"/>
        <end position="74"/>
    </location>
</feature>
<evidence type="ECO:0000256" key="4">
    <source>
        <dbReference type="ARBA" id="ARBA00023242"/>
    </source>
</evidence>
<evidence type="ECO:0000256" key="1">
    <source>
        <dbReference type="ARBA" id="ARBA00004123"/>
    </source>
</evidence>
<protein>
    <recommendedName>
        <fullName evidence="6">Essential protein Yae1 N-terminal domain-containing protein</fullName>
    </recommendedName>
</protein>
<evidence type="ECO:0000259" key="6">
    <source>
        <dbReference type="Pfam" id="PF09811"/>
    </source>
</evidence>
<reference evidence="7" key="1">
    <citation type="journal article" date="2022" name="Cell">
        <title>Repeat-based holocentromeres influence genome architecture and karyotype evolution.</title>
        <authorList>
            <person name="Hofstatter P.G."/>
            <person name="Thangavel G."/>
            <person name="Lux T."/>
            <person name="Neumann P."/>
            <person name="Vondrak T."/>
            <person name="Novak P."/>
            <person name="Zhang M."/>
            <person name="Costa L."/>
            <person name="Castellani M."/>
            <person name="Scott A."/>
            <person name="Toegelov H."/>
            <person name="Fuchs J."/>
            <person name="Mata-Sucre Y."/>
            <person name="Dias Y."/>
            <person name="Vanzela A.L.L."/>
            <person name="Huettel B."/>
            <person name="Almeida C.C.S."/>
            <person name="Simkova H."/>
            <person name="Souza G."/>
            <person name="Pedrosa-Harand A."/>
            <person name="Macas J."/>
            <person name="Mayer K.F.X."/>
            <person name="Houben A."/>
            <person name="Marques A."/>
        </authorList>
    </citation>
    <scope>NUCLEOTIDE SEQUENCE</scope>
    <source>
        <strain evidence="7">RhyBre1mFocal</strain>
    </source>
</reference>
<proteinExistence type="predicted"/>
<dbReference type="OrthoDB" id="20086at2759"/>
<dbReference type="Pfam" id="PF09811">
    <property type="entry name" value="Yae1_N"/>
    <property type="match status" value="1"/>
</dbReference>
<accession>A0A9Q0HRE2</accession>
<name>A0A9Q0HRE2_9POAL</name>
<sequence>MTEDTASDKSQGVELEHLASSFLYLKMDASITQPQGTKIDGESSSKGTRLSNFAAKISEDNPEEEEEDIWDDSNPESNLSREWMWRQNRFHTMGYREGITEGKEASAQEGYNIGFRQSVRVGKKWGLVRGITSAIGCLPESSAEKLMPNIEVRERVQEIQKTVQAISSDKALRIYHESIEKGDLLRSMEYDDHAEEILRYKVDSPELESHYNELLQLLCKCPEITVGEKLGNEDEGISFPGRT</sequence>
<dbReference type="EMBL" id="JAMQYH010000003">
    <property type="protein sequence ID" value="KAJ1695741.1"/>
    <property type="molecule type" value="Genomic_DNA"/>
</dbReference>
<evidence type="ECO:0000256" key="5">
    <source>
        <dbReference type="SAM" id="MobiDB-lite"/>
    </source>
</evidence>
<dbReference type="GO" id="GO:0005634">
    <property type="term" value="C:nucleus"/>
    <property type="evidence" value="ECO:0007669"/>
    <property type="project" value="UniProtKB-SubCell"/>
</dbReference>
<comment type="caution">
    <text evidence="7">The sequence shown here is derived from an EMBL/GenBank/DDBJ whole genome shotgun (WGS) entry which is preliminary data.</text>
</comment>
<evidence type="ECO:0000313" key="7">
    <source>
        <dbReference type="EMBL" id="KAJ1695741.1"/>
    </source>
</evidence>
<keyword evidence="8" id="KW-1185">Reference proteome</keyword>
<feature type="region of interest" description="Disordered" evidence="5">
    <location>
        <begin position="34"/>
        <end position="77"/>
    </location>
</feature>
<dbReference type="InterPro" id="IPR038881">
    <property type="entry name" value="Yae1-like"/>
</dbReference>
<gene>
    <name evidence="7" type="ORF">LUZ63_012439</name>
</gene>
<dbReference type="InterPro" id="IPR019191">
    <property type="entry name" value="Essential_protein_Yae1_N"/>
</dbReference>
<keyword evidence="4" id="KW-0539">Nucleus</keyword>
<keyword evidence="3" id="KW-0963">Cytoplasm</keyword>